<feature type="compositionally biased region" description="Polar residues" evidence="1">
    <location>
        <begin position="1"/>
        <end position="12"/>
    </location>
</feature>
<dbReference type="EMBL" id="GDQN01004436">
    <property type="protein sequence ID" value="JAT86618.1"/>
    <property type="molecule type" value="Transcribed_RNA"/>
</dbReference>
<feature type="compositionally biased region" description="Basic and acidic residues" evidence="1">
    <location>
        <begin position="77"/>
        <end position="99"/>
    </location>
</feature>
<feature type="compositionally biased region" description="Basic and acidic residues" evidence="1">
    <location>
        <begin position="57"/>
        <end position="70"/>
    </location>
</feature>
<feature type="region of interest" description="Disordered" evidence="1">
    <location>
        <begin position="57"/>
        <end position="104"/>
    </location>
</feature>
<organism evidence="2">
    <name type="scientific">Pectinophora gossypiella</name>
    <name type="common">Cotton pink bollworm</name>
    <name type="synonym">Depressaria gossypiella</name>
    <dbReference type="NCBI Taxonomy" id="13191"/>
    <lineage>
        <taxon>Eukaryota</taxon>
        <taxon>Metazoa</taxon>
        <taxon>Ecdysozoa</taxon>
        <taxon>Arthropoda</taxon>
        <taxon>Hexapoda</taxon>
        <taxon>Insecta</taxon>
        <taxon>Pterygota</taxon>
        <taxon>Neoptera</taxon>
        <taxon>Endopterygota</taxon>
        <taxon>Lepidoptera</taxon>
        <taxon>Glossata</taxon>
        <taxon>Ditrysia</taxon>
        <taxon>Gelechioidea</taxon>
        <taxon>Gelechiidae</taxon>
        <taxon>Apatetrinae</taxon>
        <taxon>Pectinophora</taxon>
    </lineage>
</organism>
<dbReference type="OrthoDB" id="7461859at2759"/>
<proteinExistence type="predicted"/>
<name>A0A1E1WI36_PECGO</name>
<gene>
    <name evidence="2" type="ORF">g.3770</name>
</gene>
<accession>A0A1E1WI36</accession>
<reference evidence="2" key="1">
    <citation type="submission" date="2015-09" db="EMBL/GenBank/DDBJ databases">
        <title>De novo assembly of Pectinophora gossypiella (Pink Bollworm) gut transcriptome.</title>
        <authorList>
            <person name="Tassone E.E."/>
        </authorList>
    </citation>
    <scope>NUCLEOTIDE SEQUENCE</scope>
</reference>
<protein>
    <submittedName>
        <fullName evidence="2">Uncharacterized protein</fullName>
    </submittedName>
</protein>
<feature type="compositionally biased region" description="Polar residues" evidence="1">
    <location>
        <begin position="25"/>
        <end position="35"/>
    </location>
</feature>
<dbReference type="AlphaFoldDB" id="A0A1E1WI36"/>
<feature type="non-terminal residue" evidence="2">
    <location>
        <position position="1"/>
    </location>
</feature>
<evidence type="ECO:0000256" key="1">
    <source>
        <dbReference type="SAM" id="MobiDB-lite"/>
    </source>
</evidence>
<evidence type="ECO:0000313" key="2">
    <source>
        <dbReference type="EMBL" id="JAT86618.1"/>
    </source>
</evidence>
<feature type="non-terminal residue" evidence="2">
    <location>
        <position position="187"/>
    </location>
</feature>
<feature type="region of interest" description="Disordered" evidence="1">
    <location>
        <begin position="1"/>
        <end position="43"/>
    </location>
</feature>
<sequence>YLKIQPVTTEPKSPNRESRIENLPLTITGNGNVNVKTVPEDETTARTDFTVSRIHNDPDEVKKENEYDEKSIEDEEIPAREVTEERKPVENQRRARSEDTTTSYEVDTVEPTGVTESELVQPTEAYETRTKAPSPRFISKLSYFQKNNDVRSSITTNLLERAGKRKFRSKCRCEKIWNCPKLQITVP</sequence>